<dbReference type="Proteomes" id="UP000325743">
    <property type="component" value="Chromosome 1"/>
</dbReference>
<gene>
    <name evidence="1" type="ORF">D2917_11040</name>
</gene>
<accession>A0A5P3VEA4</accession>
<sequence>MPLADILNSRHLSGCERRNYKDHVADCPVCSGRRRVLIREDGDGRVHVGCMRGCLPDSILREWDLDHAALFPKGKGSASAKRPARGWLREAPRYAAGPVRPLSEQ</sequence>
<dbReference type="AlphaFoldDB" id="A0A5P3VEA4"/>
<proteinExistence type="predicted"/>
<protein>
    <submittedName>
        <fullName evidence="1">Uncharacterized protein</fullName>
    </submittedName>
</protein>
<name>A0A5P3VEA4_9BURK</name>
<organism evidence="1 2">
    <name type="scientific">Cupriavidus oxalaticus</name>
    <dbReference type="NCBI Taxonomy" id="96344"/>
    <lineage>
        <taxon>Bacteria</taxon>
        <taxon>Pseudomonadati</taxon>
        <taxon>Pseudomonadota</taxon>
        <taxon>Betaproteobacteria</taxon>
        <taxon>Burkholderiales</taxon>
        <taxon>Burkholderiaceae</taxon>
        <taxon>Cupriavidus</taxon>
    </lineage>
</organism>
<evidence type="ECO:0000313" key="1">
    <source>
        <dbReference type="EMBL" id="QEZ44716.1"/>
    </source>
</evidence>
<dbReference type="EMBL" id="CP032518">
    <property type="protein sequence ID" value="QEZ44716.1"/>
    <property type="molecule type" value="Genomic_DNA"/>
</dbReference>
<dbReference type="RefSeq" id="WP_151070620.1">
    <property type="nucleotide sequence ID" value="NZ_CP032518.1"/>
</dbReference>
<reference evidence="1 2" key="1">
    <citation type="submission" date="2018-09" db="EMBL/GenBank/DDBJ databases">
        <title>Complete genome sequence of Cupriavidus oxalaticus T2, a bacterium capable of phenol tolerance and degradation.</title>
        <authorList>
            <person name="Yan J."/>
        </authorList>
    </citation>
    <scope>NUCLEOTIDE SEQUENCE [LARGE SCALE GENOMIC DNA]</scope>
    <source>
        <strain evidence="1 2">T2</strain>
    </source>
</reference>
<evidence type="ECO:0000313" key="2">
    <source>
        <dbReference type="Proteomes" id="UP000325743"/>
    </source>
</evidence>